<keyword evidence="3" id="KW-0804">Transcription</keyword>
<keyword evidence="2 4" id="KW-0238">DNA-binding</keyword>
<organism evidence="6 7">
    <name type="scientific">Pseudonocardia hierapolitana</name>
    <dbReference type="NCBI Taxonomy" id="1128676"/>
    <lineage>
        <taxon>Bacteria</taxon>
        <taxon>Bacillati</taxon>
        <taxon>Actinomycetota</taxon>
        <taxon>Actinomycetes</taxon>
        <taxon>Pseudonocardiales</taxon>
        <taxon>Pseudonocardiaceae</taxon>
        <taxon>Pseudonocardia</taxon>
    </lineage>
</organism>
<evidence type="ECO:0000259" key="5">
    <source>
        <dbReference type="PROSITE" id="PS50977"/>
    </source>
</evidence>
<feature type="DNA-binding region" description="H-T-H motif" evidence="4">
    <location>
        <begin position="36"/>
        <end position="55"/>
    </location>
</feature>
<accession>A0A561SXM8</accession>
<dbReference type="PROSITE" id="PS50977">
    <property type="entry name" value="HTH_TETR_2"/>
    <property type="match status" value="1"/>
</dbReference>
<comment type="caution">
    <text evidence="6">The sequence shown here is derived from an EMBL/GenBank/DDBJ whole genome shotgun (WGS) entry which is preliminary data.</text>
</comment>
<dbReference type="GO" id="GO:0003700">
    <property type="term" value="F:DNA-binding transcription factor activity"/>
    <property type="evidence" value="ECO:0007669"/>
    <property type="project" value="TreeGrafter"/>
</dbReference>
<reference evidence="6 7" key="1">
    <citation type="submission" date="2019-06" db="EMBL/GenBank/DDBJ databases">
        <title>Sequencing the genomes of 1000 actinobacteria strains.</title>
        <authorList>
            <person name="Klenk H.-P."/>
        </authorList>
    </citation>
    <scope>NUCLEOTIDE SEQUENCE [LARGE SCALE GENOMIC DNA]</scope>
    <source>
        <strain evidence="6 7">DSM 45671</strain>
    </source>
</reference>
<evidence type="ECO:0000256" key="3">
    <source>
        <dbReference type="ARBA" id="ARBA00023163"/>
    </source>
</evidence>
<keyword evidence="7" id="KW-1185">Reference proteome</keyword>
<dbReference type="PANTHER" id="PTHR30055:SF234">
    <property type="entry name" value="HTH-TYPE TRANSCRIPTIONAL REGULATOR BETI"/>
    <property type="match status" value="1"/>
</dbReference>
<evidence type="ECO:0000256" key="4">
    <source>
        <dbReference type="PROSITE-ProRule" id="PRU00335"/>
    </source>
</evidence>
<dbReference type="Gene3D" id="1.10.357.10">
    <property type="entry name" value="Tetracycline Repressor, domain 2"/>
    <property type="match status" value="1"/>
</dbReference>
<evidence type="ECO:0000313" key="6">
    <source>
        <dbReference type="EMBL" id="TWF79626.1"/>
    </source>
</evidence>
<dbReference type="InterPro" id="IPR050109">
    <property type="entry name" value="HTH-type_TetR-like_transc_reg"/>
</dbReference>
<gene>
    <name evidence="6" type="ORF">FHX44_115560</name>
</gene>
<protein>
    <submittedName>
        <fullName evidence="6">TetR family transcriptional regulator</fullName>
    </submittedName>
</protein>
<dbReference type="PANTHER" id="PTHR30055">
    <property type="entry name" value="HTH-TYPE TRANSCRIPTIONAL REGULATOR RUTR"/>
    <property type="match status" value="1"/>
</dbReference>
<dbReference type="AlphaFoldDB" id="A0A561SXM8"/>
<keyword evidence="1" id="KW-0805">Transcription regulation</keyword>
<dbReference type="GO" id="GO:0000976">
    <property type="term" value="F:transcription cis-regulatory region binding"/>
    <property type="evidence" value="ECO:0007669"/>
    <property type="project" value="TreeGrafter"/>
</dbReference>
<dbReference type="SUPFAM" id="SSF48498">
    <property type="entry name" value="Tetracyclin repressor-like, C-terminal domain"/>
    <property type="match status" value="1"/>
</dbReference>
<dbReference type="InterPro" id="IPR036271">
    <property type="entry name" value="Tet_transcr_reg_TetR-rel_C_sf"/>
</dbReference>
<dbReference type="InterPro" id="IPR001647">
    <property type="entry name" value="HTH_TetR"/>
</dbReference>
<dbReference type="SUPFAM" id="SSF46689">
    <property type="entry name" value="Homeodomain-like"/>
    <property type="match status" value="1"/>
</dbReference>
<feature type="domain" description="HTH tetR-type" evidence="5">
    <location>
        <begin position="15"/>
        <end position="73"/>
    </location>
</feature>
<dbReference type="Pfam" id="PF00440">
    <property type="entry name" value="TetR_N"/>
    <property type="match status" value="1"/>
</dbReference>
<evidence type="ECO:0000256" key="1">
    <source>
        <dbReference type="ARBA" id="ARBA00023015"/>
    </source>
</evidence>
<evidence type="ECO:0000256" key="2">
    <source>
        <dbReference type="ARBA" id="ARBA00023125"/>
    </source>
</evidence>
<dbReference type="RefSeq" id="WP_246170615.1">
    <property type="nucleotide sequence ID" value="NZ_VIWU01000001.1"/>
</dbReference>
<dbReference type="Proteomes" id="UP000321261">
    <property type="component" value="Unassembled WGS sequence"/>
</dbReference>
<proteinExistence type="predicted"/>
<name>A0A561SXM8_9PSEU</name>
<dbReference type="EMBL" id="VIWU01000001">
    <property type="protein sequence ID" value="TWF79626.1"/>
    <property type="molecule type" value="Genomic_DNA"/>
</dbReference>
<sequence length="191" mass="20837">MVDEPGAAPESGTRARTRRAILDAAVRVLSQQSSASLAEVAAAAGVGRTTMHRYFPERADLLTGISHDLLEQIAAATERARPDLGPAVAALERLCQAYFALGDGLLLTMNEPYLFTDPVWQKESESDRALLRLVERGHAEGTIDPGLSPLWVQTVLWSLLYAAWMHARDDEVPEHDALALCLRTLRKAVAP</sequence>
<dbReference type="InterPro" id="IPR009057">
    <property type="entry name" value="Homeodomain-like_sf"/>
</dbReference>
<evidence type="ECO:0000313" key="7">
    <source>
        <dbReference type="Proteomes" id="UP000321261"/>
    </source>
</evidence>